<organism evidence="2 3">
    <name type="scientific">Camelus dromedarius</name>
    <name type="common">Dromedary</name>
    <name type="synonym">Arabian camel</name>
    <dbReference type="NCBI Taxonomy" id="9838"/>
    <lineage>
        <taxon>Eukaryota</taxon>
        <taxon>Metazoa</taxon>
        <taxon>Chordata</taxon>
        <taxon>Craniata</taxon>
        <taxon>Vertebrata</taxon>
        <taxon>Euteleostomi</taxon>
        <taxon>Mammalia</taxon>
        <taxon>Eutheria</taxon>
        <taxon>Laurasiatheria</taxon>
        <taxon>Artiodactyla</taxon>
        <taxon>Tylopoda</taxon>
        <taxon>Camelidae</taxon>
        <taxon>Camelus</taxon>
    </lineage>
</organism>
<dbReference type="InterPro" id="IPR051623">
    <property type="entry name" value="FTCD"/>
</dbReference>
<dbReference type="EMBL" id="JWIN03000005">
    <property type="protein sequence ID" value="KAB1279013.1"/>
    <property type="molecule type" value="Genomic_DNA"/>
</dbReference>
<dbReference type="PANTHER" id="PTHR12234:SF1">
    <property type="entry name" value="FORMIMINOTRANSFERASE N-TERMINAL SUBDOMAIN-CONTAINING PROTEIN"/>
    <property type="match status" value="1"/>
</dbReference>
<comment type="caution">
    <text evidence="2">The sequence shown here is derived from an EMBL/GenBank/DDBJ whole genome shotgun (WGS) entry which is preliminary data.</text>
</comment>
<dbReference type="SUPFAM" id="SSF55116">
    <property type="entry name" value="Formiminotransferase domain of formiminotransferase-cyclodeaminase"/>
    <property type="match status" value="1"/>
</dbReference>
<dbReference type="PANTHER" id="PTHR12234">
    <property type="entry name" value="FORMIMINOTRANSFERASE-CYCLODEAMINASE"/>
    <property type="match status" value="1"/>
</dbReference>
<keyword evidence="3" id="KW-1185">Reference proteome</keyword>
<dbReference type="InterPro" id="IPR022384">
    <property type="entry name" value="FormiminoTrfase_cat_dom_sf"/>
</dbReference>
<gene>
    <name evidence="2" type="ORF">Cadr_000007259</name>
</gene>
<protein>
    <submittedName>
        <fullName evidence="2">Formiminotransferase N-terminal subdomain-containing protein</fullName>
    </submittedName>
</protein>
<evidence type="ECO:0000313" key="2">
    <source>
        <dbReference type="EMBL" id="KAB1279013.1"/>
    </source>
</evidence>
<evidence type="ECO:0000313" key="3">
    <source>
        <dbReference type="Proteomes" id="UP000299084"/>
    </source>
</evidence>
<dbReference type="AlphaFoldDB" id="A0A5N4E689"/>
<dbReference type="Pfam" id="PF07837">
    <property type="entry name" value="FTCD_N"/>
    <property type="match status" value="1"/>
</dbReference>
<dbReference type="Gene3D" id="3.30.70.670">
    <property type="entry name" value="Formiminotransferase, C-terminal subdomain"/>
    <property type="match status" value="1"/>
</dbReference>
<dbReference type="InterPro" id="IPR037064">
    <property type="entry name" value="Formiminotransferase_N_sf"/>
</dbReference>
<dbReference type="InterPro" id="IPR012886">
    <property type="entry name" value="Formiminotransferase_N"/>
</dbReference>
<feature type="domain" description="Formiminotransferase N-terminal subdomain" evidence="1">
    <location>
        <begin position="36"/>
        <end position="238"/>
    </location>
</feature>
<reference evidence="2 3" key="1">
    <citation type="journal article" date="2019" name="Mol. Ecol. Resour.">
        <title>Improving Illumina assemblies with Hi-C and long reads: an example with the North African dromedary.</title>
        <authorList>
            <person name="Elbers J.P."/>
            <person name="Rogers M.F."/>
            <person name="Perelman P.L."/>
            <person name="Proskuryakova A.A."/>
            <person name="Serdyukova N.A."/>
            <person name="Johnson W.E."/>
            <person name="Horin P."/>
            <person name="Corander J."/>
            <person name="Murphy D."/>
            <person name="Burger P.A."/>
        </authorList>
    </citation>
    <scope>NUCLEOTIDE SEQUENCE [LARGE SCALE GENOMIC DNA]</scope>
    <source>
        <strain evidence="2">Drom800</strain>
        <tissue evidence="2">Blood</tissue>
    </source>
</reference>
<dbReference type="GO" id="GO:0016740">
    <property type="term" value="F:transferase activity"/>
    <property type="evidence" value="ECO:0007669"/>
    <property type="project" value="UniProtKB-KW"/>
</dbReference>
<proteinExistence type="predicted"/>
<sequence>MEKAGSDTIAHNTVVTSKYNDDDKKIAMSSSRPGLRLAACLLNISEARRKYIVENVAKAALLEKNGQKHHEVSVLNIFSDQDYNRSVITIAASVEELGNSILAACVEAFRSIDMEVQEGIHPCLGAVDLIPIYPLSGVRVEECGAVARMHVLVVLMCDYFLDRELSATLTGLAENLVERVPGCSVFLFGEADLPEKRSLVQRRKQLGWFTRRDFSALEPDLGVAPARRCGLTGLQCIGTSPYVMNCNVTIDSQDLALGQEIASAIRGSNVNGLKGVQTMAFPHEGKIEIACNVESFEEQEVKESSEDSRYMAYSVLGDHFYYTSPHYIEARVKKLASDQGIGTIGRALIGFTPQECKDCAEHAIKEHIGEFWKIRGGVFM</sequence>
<dbReference type="InterPro" id="IPR037070">
    <property type="entry name" value="Formiminotransferase_C_sf"/>
</dbReference>
<keyword evidence="2" id="KW-0808">Transferase</keyword>
<dbReference type="GO" id="GO:0005542">
    <property type="term" value="F:folic acid binding"/>
    <property type="evidence" value="ECO:0007669"/>
    <property type="project" value="InterPro"/>
</dbReference>
<dbReference type="Proteomes" id="UP000299084">
    <property type="component" value="Unassembled WGS sequence"/>
</dbReference>
<dbReference type="Gene3D" id="3.30.990.10">
    <property type="entry name" value="Formiminotransferase, N-terminal subdomain"/>
    <property type="match status" value="1"/>
</dbReference>
<name>A0A5N4E689_CAMDR</name>
<dbReference type="SMART" id="SM01222">
    <property type="entry name" value="FTCD_N"/>
    <property type="match status" value="1"/>
</dbReference>
<evidence type="ECO:0000259" key="1">
    <source>
        <dbReference type="SMART" id="SM01222"/>
    </source>
</evidence>
<accession>A0A5N4E689</accession>